<dbReference type="Pfam" id="PF25534">
    <property type="entry name" value="DUF7918"/>
    <property type="match status" value="1"/>
</dbReference>
<gene>
    <name evidence="3" type="ORF">BDV96DRAFT_625993</name>
</gene>
<feature type="region of interest" description="Disordered" evidence="1">
    <location>
        <begin position="400"/>
        <end position="423"/>
    </location>
</feature>
<proteinExistence type="predicted"/>
<dbReference type="AlphaFoldDB" id="A0A6A5YIX8"/>
<dbReference type="OrthoDB" id="436496at2759"/>
<evidence type="ECO:0000313" key="4">
    <source>
        <dbReference type="Proteomes" id="UP000799770"/>
    </source>
</evidence>
<keyword evidence="4" id="KW-1185">Reference proteome</keyword>
<evidence type="ECO:0000259" key="2">
    <source>
        <dbReference type="Pfam" id="PF25534"/>
    </source>
</evidence>
<dbReference type="Proteomes" id="UP000799770">
    <property type="component" value="Unassembled WGS sequence"/>
</dbReference>
<protein>
    <recommendedName>
        <fullName evidence="2">DUF7918 domain-containing protein</fullName>
    </recommendedName>
</protein>
<dbReference type="EMBL" id="ML977366">
    <property type="protein sequence ID" value="KAF2106088.1"/>
    <property type="molecule type" value="Genomic_DNA"/>
</dbReference>
<feature type="compositionally biased region" description="Basic and acidic residues" evidence="1">
    <location>
        <begin position="241"/>
        <end position="253"/>
    </location>
</feature>
<reference evidence="3" key="1">
    <citation type="journal article" date="2020" name="Stud. Mycol.">
        <title>101 Dothideomycetes genomes: a test case for predicting lifestyles and emergence of pathogens.</title>
        <authorList>
            <person name="Haridas S."/>
            <person name="Albert R."/>
            <person name="Binder M."/>
            <person name="Bloem J."/>
            <person name="Labutti K."/>
            <person name="Salamov A."/>
            <person name="Andreopoulos B."/>
            <person name="Baker S."/>
            <person name="Barry K."/>
            <person name="Bills G."/>
            <person name="Bluhm B."/>
            <person name="Cannon C."/>
            <person name="Castanera R."/>
            <person name="Culley D."/>
            <person name="Daum C."/>
            <person name="Ezra D."/>
            <person name="Gonzalez J."/>
            <person name="Henrissat B."/>
            <person name="Kuo A."/>
            <person name="Liang C."/>
            <person name="Lipzen A."/>
            <person name="Lutzoni F."/>
            <person name="Magnuson J."/>
            <person name="Mondo S."/>
            <person name="Nolan M."/>
            <person name="Ohm R."/>
            <person name="Pangilinan J."/>
            <person name="Park H.-J."/>
            <person name="Ramirez L."/>
            <person name="Alfaro M."/>
            <person name="Sun H."/>
            <person name="Tritt A."/>
            <person name="Yoshinaga Y."/>
            <person name="Zwiers L.-H."/>
            <person name="Turgeon B."/>
            <person name="Goodwin S."/>
            <person name="Spatafora J."/>
            <person name="Crous P."/>
            <person name="Grigoriev I."/>
        </authorList>
    </citation>
    <scope>NUCLEOTIDE SEQUENCE</scope>
    <source>
        <strain evidence="3">CBS 627.86</strain>
    </source>
</reference>
<evidence type="ECO:0000256" key="1">
    <source>
        <dbReference type="SAM" id="MobiDB-lite"/>
    </source>
</evidence>
<sequence>MPGKVQCAARTLSEGCYELPKLPPLVNHETATCNVFTCVFPGSQFWIDYKVLPPVPPEQQYLFKLFLNGTHIINWSCDQSMDWKGKTMFGLFDREEDKDGKKKVEKRALCFTPPDKKSGVWKDVTDALDPNAHMEIRVHRAHGRKRIPRETEEYKKTEHAKRERGISLVNAGRAGPEIPRRFYKFALVDPVDQPFVTFRYYYRTESQLQELDIQWSNNHVLTIDPKTPPRDGRYSKIVLPDPEKPRDEGKQTEEDSDAKDEDVFEANNVSDPSSVSQDYYVPSGAPGGDTAAPQTVIDDSPEVRHSGLGTPPRFYRLSIPPRLRFEPPTTAAENVPAPSKSDSSSSTAYRPHPAYPSDDWAVRTPSPIKSFRDGISTPPPGTRRGFSGLTIMHAVSNAWKKRGQAGAEHSSDAGSRTTSRSVS</sequence>
<feature type="compositionally biased region" description="Acidic residues" evidence="1">
    <location>
        <begin position="254"/>
        <end position="264"/>
    </location>
</feature>
<dbReference type="InterPro" id="IPR057678">
    <property type="entry name" value="DUF7918"/>
</dbReference>
<feature type="domain" description="DUF7918" evidence="2">
    <location>
        <begin position="38"/>
        <end position="213"/>
    </location>
</feature>
<feature type="compositionally biased region" description="Polar residues" evidence="1">
    <location>
        <begin position="412"/>
        <end position="423"/>
    </location>
</feature>
<organism evidence="3 4">
    <name type="scientific">Lophiotrema nucula</name>
    <dbReference type="NCBI Taxonomy" id="690887"/>
    <lineage>
        <taxon>Eukaryota</taxon>
        <taxon>Fungi</taxon>
        <taxon>Dikarya</taxon>
        <taxon>Ascomycota</taxon>
        <taxon>Pezizomycotina</taxon>
        <taxon>Dothideomycetes</taxon>
        <taxon>Pleosporomycetidae</taxon>
        <taxon>Pleosporales</taxon>
        <taxon>Lophiotremataceae</taxon>
        <taxon>Lophiotrema</taxon>
    </lineage>
</organism>
<evidence type="ECO:0000313" key="3">
    <source>
        <dbReference type="EMBL" id="KAF2106088.1"/>
    </source>
</evidence>
<accession>A0A6A5YIX8</accession>
<feature type="compositionally biased region" description="Polar residues" evidence="1">
    <location>
        <begin position="267"/>
        <end position="277"/>
    </location>
</feature>
<name>A0A6A5YIX8_9PLEO</name>
<feature type="region of interest" description="Disordered" evidence="1">
    <location>
        <begin position="223"/>
        <end position="388"/>
    </location>
</feature>